<dbReference type="AlphaFoldDB" id="A0A433QZT6"/>
<reference evidence="1 2" key="1">
    <citation type="journal article" date="2018" name="New Phytol.">
        <title>Phylogenomics of Endogonaceae and evolution of mycorrhizas within Mucoromycota.</title>
        <authorList>
            <person name="Chang Y."/>
            <person name="Desiro A."/>
            <person name="Na H."/>
            <person name="Sandor L."/>
            <person name="Lipzen A."/>
            <person name="Clum A."/>
            <person name="Barry K."/>
            <person name="Grigoriev I.V."/>
            <person name="Martin F.M."/>
            <person name="Stajich J.E."/>
            <person name="Smith M.E."/>
            <person name="Bonito G."/>
            <person name="Spatafora J.W."/>
        </authorList>
    </citation>
    <scope>NUCLEOTIDE SEQUENCE [LARGE SCALE GENOMIC DNA]</scope>
    <source>
        <strain evidence="1 2">AD002</strain>
    </source>
</reference>
<accession>A0A433QZT6</accession>
<evidence type="ECO:0000313" key="2">
    <source>
        <dbReference type="Proteomes" id="UP000274822"/>
    </source>
</evidence>
<protein>
    <submittedName>
        <fullName evidence="1">Uncharacterized protein</fullName>
    </submittedName>
</protein>
<comment type="caution">
    <text evidence="1">The sequence shown here is derived from an EMBL/GenBank/DDBJ whole genome shotgun (WGS) entry which is preliminary data.</text>
</comment>
<organism evidence="1 2">
    <name type="scientific">Jimgerdemannia flammicorona</name>
    <dbReference type="NCBI Taxonomy" id="994334"/>
    <lineage>
        <taxon>Eukaryota</taxon>
        <taxon>Fungi</taxon>
        <taxon>Fungi incertae sedis</taxon>
        <taxon>Mucoromycota</taxon>
        <taxon>Mucoromycotina</taxon>
        <taxon>Endogonomycetes</taxon>
        <taxon>Endogonales</taxon>
        <taxon>Endogonaceae</taxon>
        <taxon>Jimgerdemannia</taxon>
    </lineage>
</organism>
<dbReference type="EMBL" id="RBNJ01000157">
    <property type="protein sequence ID" value="RUS35261.1"/>
    <property type="molecule type" value="Genomic_DNA"/>
</dbReference>
<keyword evidence="2" id="KW-1185">Reference proteome</keyword>
<proteinExistence type="predicted"/>
<dbReference type="Proteomes" id="UP000274822">
    <property type="component" value="Unassembled WGS sequence"/>
</dbReference>
<sequence length="127" mass="13452">MRRRIDSLDAAADVELLGLVVQIEDGRVGGVVCTENELGLLDLVRAVDVLNSEDGERSVVAWVTQGDADPGAEAQLLDLLAAHVQVDGDRPDKPVGQVEMLDNAGKMCEGGRGVSLVTRFWVGVSKG</sequence>
<evidence type="ECO:0000313" key="1">
    <source>
        <dbReference type="EMBL" id="RUS35261.1"/>
    </source>
</evidence>
<gene>
    <name evidence="1" type="ORF">BC938DRAFT_473426</name>
</gene>
<name>A0A433QZT6_9FUNG</name>